<dbReference type="RefSeq" id="WP_013652403.1">
    <property type="nucleotide sequence ID" value="NC_015259.1"/>
</dbReference>
<evidence type="ECO:0000259" key="1">
    <source>
        <dbReference type="SMART" id="SM00470"/>
    </source>
</evidence>
<gene>
    <name evidence="2" type="ordered locus">SL003B_1658</name>
</gene>
<name>F2J544_POLGS</name>
<dbReference type="HOGENOM" id="CLU_054511_1_0_5"/>
<dbReference type="InterPro" id="IPR003115">
    <property type="entry name" value="ParB_N"/>
</dbReference>
<dbReference type="PATRIC" id="fig|991905.3.peg.1704"/>
<dbReference type="InterPro" id="IPR036086">
    <property type="entry name" value="ParB/Sulfiredoxin_sf"/>
</dbReference>
<evidence type="ECO:0000313" key="2">
    <source>
        <dbReference type="EMBL" id="ADZ70086.1"/>
    </source>
</evidence>
<evidence type="ECO:0000313" key="3">
    <source>
        <dbReference type="Proteomes" id="UP000008130"/>
    </source>
</evidence>
<organism evidence="2 3">
    <name type="scientific">Polymorphum gilvum (strain LMG 25793 / CGMCC 1.9160 / SL003B-26A1)</name>
    <dbReference type="NCBI Taxonomy" id="991905"/>
    <lineage>
        <taxon>Bacteria</taxon>
        <taxon>Pseudomonadati</taxon>
        <taxon>Pseudomonadota</taxon>
        <taxon>Alphaproteobacteria</taxon>
        <taxon>Rhodobacterales</taxon>
        <taxon>Paracoccaceae</taxon>
        <taxon>Polymorphum</taxon>
    </lineage>
</organism>
<dbReference type="GO" id="GO:0005694">
    <property type="term" value="C:chromosome"/>
    <property type="evidence" value="ECO:0007669"/>
    <property type="project" value="TreeGrafter"/>
</dbReference>
<proteinExistence type="predicted"/>
<dbReference type="SUPFAM" id="SSF110849">
    <property type="entry name" value="ParB/Sulfiredoxin"/>
    <property type="match status" value="1"/>
</dbReference>
<dbReference type="OrthoDB" id="8449249at2"/>
<dbReference type="PANTHER" id="PTHR33375">
    <property type="entry name" value="CHROMOSOME-PARTITIONING PROTEIN PARB-RELATED"/>
    <property type="match status" value="1"/>
</dbReference>
<dbReference type="Pfam" id="PF02195">
    <property type="entry name" value="ParB_N"/>
    <property type="match status" value="1"/>
</dbReference>
<protein>
    <submittedName>
        <fullName evidence="2">ParB-like nuclease domain protein</fullName>
    </submittedName>
</protein>
<dbReference type="Gene3D" id="3.90.1530.30">
    <property type="match status" value="1"/>
</dbReference>
<reference evidence="2 3" key="1">
    <citation type="journal article" date="2011" name="J. Bacteriol.">
        <title>Complete genome sequence of Polymorphum gilvum SL003B-26A1T, a crude oil-degrading bacterium from oil-polluted saline soil.</title>
        <authorList>
            <person name="Li S.G."/>
            <person name="Tang Y.Q."/>
            <person name="Nie Y."/>
            <person name="Cai M."/>
            <person name="Wu X.L."/>
        </authorList>
    </citation>
    <scope>NUCLEOTIDE SEQUENCE [LARGE SCALE GENOMIC DNA]</scope>
    <source>
        <strain evidence="3">LMG 25793 / CGMCC 1.9160 / SL003B-26A1</strain>
    </source>
</reference>
<dbReference type="EMBL" id="CP002568">
    <property type="protein sequence ID" value="ADZ70086.1"/>
    <property type="molecule type" value="Genomic_DNA"/>
</dbReference>
<dbReference type="PANTHER" id="PTHR33375:SF1">
    <property type="entry name" value="CHROMOSOME-PARTITIONING PROTEIN PARB-RELATED"/>
    <property type="match status" value="1"/>
</dbReference>
<dbReference type="AlphaFoldDB" id="F2J544"/>
<dbReference type="KEGG" id="pgv:SL003B_1658"/>
<dbReference type="GO" id="GO:0007059">
    <property type="term" value="P:chromosome segregation"/>
    <property type="evidence" value="ECO:0007669"/>
    <property type="project" value="TreeGrafter"/>
</dbReference>
<dbReference type="Proteomes" id="UP000008130">
    <property type="component" value="Chromosome"/>
</dbReference>
<dbReference type="InterPro" id="IPR050336">
    <property type="entry name" value="Chromosome_partition/occlusion"/>
</dbReference>
<sequence length="279" mass="30715">MQVQSIKIADITVPEGRLRDIDPEWAQALAGMFAEVGHKTPIDVAATETGFELVAGGHRLAAARLCKWKTIEARVLEPTGAHRAEELRLHEVLENLARKDFTALERCEALAELKRIYEALHPETKHGGDRKSQATKNKAENQEPIFGFCQNAAQSTGLSLSAVKLAVQIFEGLSRESRERLKGTALAQKQSELKALAALDAGLQKTVLDLIFVEPPQAGSTAEALMLIDGKRPPSPTDRLFRTVSDSLIKLPRASRSAVFRQHKAEILALAKRENWFDA</sequence>
<dbReference type="SMART" id="SM00470">
    <property type="entry name" value="ParB"/>
    <property type="match status" value="1"/>
</dbReference>
<dbReference type="eggNOG" id="COG1475">
    <property type="taxonomic scope" value="Bacteria"/>
</dbReference>
<keyword evidence="3" id="KW-1185">Reference proteome</keyword>
<feature type="domain" description="ParB-like N-terminal" evidence="1">
    <location>
        <begin position="4"/>
        <end position="96"/>
    </location>
</feature>
<accession>F2J544</accession>
<dbReference type="STRING" id="991905.SL003B_1658"/>